<evidence type="ECO:0000313" key="1">
    <source>
        <dbReference type="EMBL" id="WBA16730.1"/>
    </source>
</evidence>
<dbReference type="RefSeq" id="WP_077662488.1">
    <property type="nucleotide sequence ID" value="NZ_CP114585.1"/>
</dbReference>
<proteinExistence type="predicted"/>
<organism evidence="1 2">
    <name type="scientific">Salinivibrio proteolyticus</name>
    <dbReference type="NCBI Taxonomy" id="334715"/>
    <lineage>
        <taxon>Bacteria</taxon>
        <taxon>Pseudomonadati</taxon>
        <taxon>Pseudomonadota</taxon>
        <taxon>Gammaproteobacteria</taxon>
        <taxon>Vibrionales</taxon>
        <taxon>Vibrionaceae</taxon>
        <taxon>Salinivibrio</taxon>
    </lineage>
</organism>
<protein>
    <submittedName>
        <fullName evidence="1">Uncharacterized protein</fullName>
    </submittedName>
</protein>
<keyword evidence="2" id="KW-1185">Reference proteome</keyword>
<name>A0ABY7LHS0_9GAMM</name>
<sequence length="138" mass="15855">MLIDNVTHKLESALLLRVQLQLGLEAHALSLLYAANKAATLELLANEKGEMVGYVVMHPIDVHAFHALVRWNEWPLTLSEYQSGPVHLVTEVCALPNSGFQKPLRRLIKQYRYLAFARKGAWQLLAPHKRQHWQWAQQ</sequence>
<gene>
    <name evidence="1" type="ORF">N7E60_15255</name>
</gene>
<evidence type="ECO:0000313" key="2">
    <source>
        <dbReference type="Proteomes" id="UP001164676"/>
    </source>
</evidence>
<dbReference type="Proteomes" id="UP001164676">
    <property type="component" value="Plasmid unnamed"/>
</dbReference>
<accession>A0ABY7LHS0</accession>
<reference evidence="1" key="1">
    <citation type="submission" date="2022-09" db="EMBL/GenBank/DDBJ databases">
        <authorList>
            <person name="Li Z.-J."/>
        </authorList>
    </citation>
    <scope>NUCLEOTIDE SEQUENCE</scope>
    <source>
        <strain evidence="1">TGB10</strain>
        <plasmid evidence="1">unnamed</plasmid>
    </source>
</reference>
<geneLocation type="plasmid" evidence="1 2">
    <name>unnamed</name>
</geneLocation>
<dbReference type="EMBL" id="CP114585">
    <property type="protein sequence ID" value="WBA16730.1"/>
    <property type="molecule type" value="Genomic_DNA"/>
</dbReference>
<keyword evidence="1" id="KW-0614">Plasmid</keyword>